<protein>
    <submittedName>
        <fullName evidence="1">Uncharacterized protein</fullName>
    </submittedName>
</protein>
<comment type="caution">
    <text evidence="1">The sequence shown here is derived from an EMBL/GenBank/DDBJ whole genome shotgun (WGS) entry which is preliminary data.</text>
</comment>
<dbReference type="Proteomes" id="UP000290407">
    <property type="component" value="Unassembled WGS sequence"/>
</dbReference>
<name>A0A4Q2UC20_9BACT</name>
<proteinExistence type="predicted"/>
<accession>A0A4Q2UC20</accession>
<dbReference type="EMBL" id="SBLB01000014">
    <property type="protein sequence ID" value="RYC66527.1"/>
    <property type="molecule type" value="Genomic_DNA"/>
</dbReference>
<evidence type="ECO:0000313" key="2">
    <source>
        <dbReference type="Proteomes" id="UP000290407"/>
    </source>
</evidence>
<keyword evidence="2" id="KW-1185">Reference proteome</keyword>
<gene>
    <name evidence="1" type="ORF">EQG79_29595</name>
</gene>
<organism evidence="1 2">
    <name type="scientific">Spirosoma sordidisoli</name>
    <dbReference type="NCBI Taxonomy" id="2502893"/>
    <lineage>
        <taxon>Bacteria</taxon>
        <taxon>Pseudomonadati</taxon>
        <taxon>Bacteroidota</taxon>
        <taxon>Cytophagia</taxon>
        <taxon>Cytophagales</taxon>
        <taxon>Cytophagaceae</taxon>
        <taxon>Spirosoma</taxon>
    </lineage>
</organism>
<dbReference type="RefSeq" id="WP_129606717.1">
    <property type="nucleotide sequence ID" value="NZ_SBLB01000014.1"/>
</dbReference>
<evidence type="ECO:0000313" key="1">
    <source>
        <dbReference type="EMBL" id="RYC66527.1"/>
    </source>
</evidence>
<sequence>MKLLLLLSLGLLAIQPRRSGLPAANQHWCEQPVRKLRWLNQMIQNAQSWPAYHYGWEVHQAHYRGQEVFVLHLCRYCGRSRGFLLYNHYGELIGRGEGADSIWVTTLANDRLLAAHPGRFMAAR</sequence>
<reference evidence="1 2" key="1">
    <citation type="submission" date="2019-01" db="EMBL/GenBank/DDBJ databases">
        <title>Spirosoma flava sp. nov., a propanil-degrading bacterium isolated from herbicide-contaminated soil.</title>
        <authorList>
            <person name="Zhang L."/>
            <person name="Jiang J.-D."/>
        </authorList>
    </citation>
    <scope>NUCLEOTIDE SEQUENCE [LARGE SCALE GENOMIC DNA]</scope>
    <source>
        <strain evidence="1 2">TY50</strain>
    </source>
</reference>
<dbReference type="AlphaFoldDB" id="A0A4Q2UC20"/>